<reference evidence="1 2" key="1">
    <citation type="submission" date="2017-11" db="EMBL/GenBank/DDBJ databases">
        <title>Genome-resolved metagenomics identifies genetic mobility, metabolic interactions, and unexpected diversity in perchlorate-reducing communities.</title>
        <authorList>
            <person name="Barnum T.P."/>
            <person name="Figueroa I.A."/>
            <person name="Carlstrom C.I."/>
            <person name="Lucas L.N."/>
            <person name="Engelbrektson A.L."/>
            <person name="Coates J.D."/>
        </authorList>
    </citation>
    <scope>NUCLEOTIDE SEQUENCE [LARGE SCALE GENOMIC DNA]</scope>
    <source>
        <strain evidence="1">BM706</strain>
    </source>
</reference>
<organism evidence="1 2">
    <name type="scientific">Muiribacterium halophilum</name>
    <dbReference type="NCBI Taxonomy" id="2053465"/>
    <lineage>
        <taxon>Bacteria</taxon>
        <taxon>Candidatus Muiribacteriota</taxon>
        <taxon>Candidatus Muiribacteriia</taxon>
        <taxon>Candidatus Muiribacteriales</taxon>
        <taxon>Candidatus Muiribacteriaceae</taxon>
        <taxon>Candidatus Muiribacterium</taxon>
    </lineage>
</organism>
<gene>
    <name evidence="1" type="ORF">C0601_11145</name>
</gene>
<comment type="caution">
    <text evidence="1">The sequence shown here is derived from an EMBL/GenBank/DDBJ whole genome shotgun (WGS) entry which is preliminary data.</text>
</comment>
<dbReference type="AlphaFoldDB" id="A0A2N5ZBY8"/>
<protein>
    <recommendedName>
        <fullName evidence="3">GGDEF domain-containing protein</fullName>
    </recommendedName>
</protein>
<dbReference type="Proteomes" id="UP000234857">
    <property type="component" value="Unassembled WGS sequence"/>
</dbReference>
<dbReference type="EMBL" id="PKTG01000122">
    <property type="protein sequence ID" value="PLX16170.1"/>
    <property type="molecule type" value="Genomic_DNA"/>
</dbReference>
<evidence type="ECO:0000313" key="2">
    <source>
        <dbReference type="Proteomes" id="UP000234857"/>
    </source>
</evidence>
<sequence length="513" mass="60217">MNKDEINSIKLFTKYSILKDNTLKLTFLNDLFTEIDENNVKDVRYFLSGILEKEEDNFQVKTRIKTILNEISAIKQIELESKHHTEALKLKQSILEDIDRSDILLNRELLAYFREKRFDHFFSEVPFLNYTREDFRESIKNICESEPILGFILSKEPQLEYIYSQEKSIDSTVLNAPNSFKYVKEKNNYFPGLLISSDPTAAYIILIAEREGLRLISRPALNKKEIYTIFFPYSMIELKKDTQDKSQYLLIDSGKRVLILNILSKSEFDRLTDIISNYHFIYDSEDIFLNTIKYINTCLENSILIKKDIENFNKELKRIKDNALLKYKKDEDRESKLKTELTHLRIETVEKYRKEQNIVITSINIEEKSNEKNANIASPISSKVSMLLKRHASILTRKDGNKITCILDDADSAYRFAQALEEEMRELSTLLNRDISTVNLCIRLSVLRRKNNLFSKTLDELVELIDTLDENTIILDSMIAGELSDKSSLVLLHDKRLEYLQKEDIDYKFYKKI</sequence>
<name>A0A2N5ZBY8_MUIH1</name>
<evidence type="ECO:0008006" key="3">
    <source>
        <dbReference type="Google" id="ProtNLM"/>
    </source>
</evidence>
<evidence type="ECO:0000313" key="1">
    <source>
        <dbReference type="EMBL" id="PLX16170.1"/>
    </source>
</evidence>
<proteinExistence type="predicted"/>
<accession>A0A2N5ZBY8</accession>